<keyword evidence="2" id="KW-1185">Reference proteome</keyword>
<name>A0ABR2BDX9_9ROSI</name>
<evidence type="ECO:0000313" key="1">
    <source>
        <dbReference type="EMBL" id="KAK8505062.1"/>
    </source>
</evidence>
<evidence type="ECO:0000313" key="2">
    <source>
        <dbReference type="Proteomes" id="UP001472677"/>
    </source>
</evidence>
<proteinExistence type="predicted"/>
<accession>A0ABR2BDX9</accession>
<gene>
    <name evidence="1" type="ORF">V6N12_073826</name>
</gene>
<dbReference type="Proteomes" id="UP001472677">
    <property type="component" value="Unassembled WGS sequence"/>
</dbReference>
<protein>
    <submittedName>
        <fullName evidence="1">Uncharacterized protein</fullName>
    </submittedName>
</protein>
<organism evidence="1 2">
    <name type="scientific">Hibiscus sabdariffa</name>
    <name type="common">roselle</name>
    <dbReference type="NCBI Taxonomy" id="183260"/>
    <lineage>
        <taxon>Eukaryota</taxon>
        <taxon>Viridiplantae</taxon>
        <taxon>Streptophyta</taxon>
        <taxon>Embryophyta</taxon>
        <taxon>Tracheophyta</taxon>
        <taxon>Spermatophyta</taxon>
        <taxon>Magnoliopsida</taxon>
        <taxon>eudicotyledons</taxon>
        <taxon>Gunneridae</taxon>
        <taxon>Pentapetalae</taxon>
        <taxon>rosids</taxon>
        <taxon>malvids</taxon>
        <taxon>Malvales</taxon>
        <taxon>Malvaceae</taxon>
        <taxon>Malvoideae</taxon>
        <taxon>Hibiscus</taxon>
    </lineage>
</organism>
<reference evidence="1 2" key="1">
    <citation type="journal article" date="2024" name="G3 (Bethesda)">
        <title>Genome assembly of Hibiscus sabdariffa L. provides insights into metabolisms of medicinal natural products.</title>
        <authorList>
            <person name="Kim T."/>
        </authorList>
    </citation>
    <scope>NUCLEOTIDE SEQUENCE [LARGE SCALE GENOMIC DNA]</scope>
    <source>
        <strain evidence="1">TK-2024</strain>
        <tissue evidence="1">Old leaves</tissue>
    </source>
</reference>
<comment type="caution">
    <text evidence="1">The sequence shown here is derived from an EMBL/GenBank/DDBJ whole genome shotgun (WGS) entry which is preliminary data.</text>
</comment>
<dbReference type="EMBL" id="JBBPBM010000131">
    <property type="protein sequence ID" value="KAK8505062.1"/>
    <property type="molecule type" value="Genomic_DNA"/>
</dbReference>
<sequence length="120" mass="13357">MLSNLVREALNSLIYKAIEVGVLKGVRVGAPLHWPFVKGRIQNVEIVDSSTFRVDREALGNLVVGFECGAEREVCSKWLGKCRWSHNFNKAREKGGNQENNVIRTAVSSGNIQEAQPNFC</sequence>